<dbReference type="RefSeq" id="WP_340347198.1">
    <property type="nucleotide sequence ID" value="NZ_JBBKZT010000024.1"/>
</dbReference>
<protein>
    <submittedName>
        <fullName evidence="5">Adenylate/guanylate cyclase domain-containing protein</fullName>
    </submittedName>
</protein>
<dbReference type="Gene3D" id="1.25.40.10">
    <property type="entry name" value="Tetratricopeptide repeat domain"/>
    <property type="match status" value="1"/>
</dbReference>
<keyword evidence="1 2" id="KW-0238">DNA-binding</keyword>
<dbReference type="InterPro" id="IPR001054">
    <property type="entry name" value="A/G_cyclase"/>
</dbReference>
<organism evidence="5 6">
    <name type="scientific">Variovorax rhizosphaerae</name>
    <dbReference type="NCBI Taxonomy" id="1836200"/>
    <lineage>
        <taxon>Bacteria</taxon>
        <taxon>Pseudomonadati</taxon>
        <taxon>Pseudomonadota</taxon>
        <taxon>Betaproteobacteria</taxon>
        <taxon>Burkholderiales</taxon>
        <taxon>Comamonadaceae</taxon>
        <taxon>Variovorax</taxon>
    </lineage>
</organism>
<evidence type="ECO:0000313" key="6">
    <source>
        <dbReference type="Proteomes" id="UP001385892"/>
    </source>
</evidence>
<keyword evidence="6" id="KW-1185">Reference proteome</keyword>
<dbReference type="PROSITE" id="PS50125">
    <property type="entry name" value="GUANYLATE_CYCLASE_2"/>
    <property type="match status" value="1"/>
</dbReference>
<dbReference type="SUPFAM" id="SSF46894">
    <property type="entry name" value="C-terminal effector domain of the bipartite response regulators"/>
    <property type="match status" value="1"/>
</dbReference>
<dbReference type="InterPro" id="IPR036388">
    <property type="entry name" value="WH-like_DNA-bd_sf"/>
</dbReference>
<dbReference type="SUPFAM" id="SSF48452">
    <property type="entry name" value="TPR-like"/>
    <property type="match status" value="1"/>
</dbReference>
<dbReference type="InterPro" id="IPR029787">
    <property type="entry name" value="Nucleotide_cyclase"/>
</dbReference>
<name>A0ABU8WVH6_9BURK</name>
<gene>
    <name evidence="5" type="ORF">WKW82_33210</name>
</gene>
<reference evidence="5 6" key="1">
    <citation type="submission" date="2024-03" db="EMBL/GenBank/DDBJ databases">
        <title>Novel species of the genus Variovorax.</title>
        <authorList>
            <person name="Liu Q."/>
            <person name="Xin Y.-H."/>
        </authorList>
    </citation>
    <scope>NUCLEOTIDE SEQUENCE [LARGE SCALE GENOMIC DNA]</scope>
    <source>
        <strain evidence="5 6">KACC 18900</strain>
    </source>
</reference>
<proteinExistence type="predicted"/>
<evidence type="ECO:0000256" key="1">
    <source>
        <dbReference type="ARBA" id="ARBA00023125"/>
    </source>
</evidence>
<evidence type="ECO:0000259" key="3">
    <source>
        <dbReference type="PROSITE" id="PS50125"/>
    </source>
</evidence>
<dbReference type="SUPFAM" id="SSF52540">
    <property type="entry name" value="P-loop containing nucleoside triphosphate hydrolases"/>
    <property type="match status" value="1"/>
</dbReference>
<dbReference type="InterPro" id="IPR027417">
    <property type="entry name" value="P-loop_NTPase"/>
</dbReference>
<dbReference type="SMART" id="SM00862">
    <property type="entry name" value="Trans_reg_C"/>
    <property type="match status" value="1"/>
</dbReference>
<comment type="caution">
    <text evidence="5">The sequence shown here is derived from an EMBL/GenBank/DDBJ whole genome shotgun (WGS) entry which is preliminary data.</text>
</comment>
<dbReference type="SUPFAM" id="SSF55073">
    <property type="entry name" value="Nucleotide cyclase"/>
    <property type="match status" value="1"/>
</dbReference>
<dbReference type="Gene3D" id="1.10.10.10">
    <property type="entry name" value="Winged helix-like DNA-binding domain superfamily/Winged helix DNA-binding domain"/>
    <property type="match status" value="1"/>
</dbReference>
<dbReference type="Gene3D" id="3.40.50.300">
    <property type="entry name" value="P-loop containing nucleotide triphosphate hydrolases"/>
    <property type="match status" value="1"/>
</dbReference>
<dbReference type="InterPro" id="IPR001867">
    <property type="entry name" value="OmpR/PhoB-type_DNA-bd"/>
</dbReference>
<dbReference type="Proteomes" id="UP001385892">
    <property type="component" value="Unassembled WGS sequence"/>
</dbReference>
<dbReference type="Pfam" id="PF00211">
    <property type="entry name" value="Guanylate_cyc"/>
    <property type="match status" value="1"/>
</dbReference>
<dbReference type="Gene3D" id="3.30.70.1230">
    <property type="entry name" value="Nucleotide cyclase"/>
    <property type="match status" value="1"/>
</dbReference>
<dbReference type="InterPro" id="IPR016032">
    <property type="entry name" value="Sig_transdc_resp-reg_C-effctor"/>
</dbReference>
<feature type="domain" description="Guanylate cyclase" evidence="3">
    <location>
        <begin position="14"/>
        <end position="129"/>
    </location>
</feature>
<accession>A0ABU8WVH6</accession>
<evidence type="ECO:0000259" key="4">
    <source>
        <dbReference type="PROSITE" id="PS51755"/>
    </source>
</evidence>
<evidence type="ECO:0000256" key="2">
    <source>
        <dbReference type="PROSITE-ProRule" id="PRU01091"/>
    </source>
</evidence>
<evidence type="ECO:0000313" key="5">
    <source>
        <dbReference type="EMBL" id="MEJ8851538.1"/>
    </source>
</evidence>
<dbReference type="EMBL" id="JBBKZT010000024">
    <property type="protein sequence ID" value="MEJ8851538.1"/>
    <property type="molecule type" value="Genomic_DNA"/>
</dbReference>
<dbReference type="PANTHER" id="PTHR47691">
    <property type="entry name" value="REGULATOR-RELATED"/>
    <property type="match status" value="1"/>
</dbReference>
<feature type="DNA-binding region" description="OmpR/PhoB-type" evidence="2">
    <location>
        <begin position="179"/>
        <end position="276"/>
    </location>
</feature>
<dbReference type="CDD" id="cd07302">
    <property type="entry name" value="CHD"/>
    <property type="match status" value="1"/>
</dbReference>
<sequence>MNMKAAGLQRRLMAILAADAAGYSRLMGIDERRTLAALDAARGFFRDATRAHGGRVVDTAGDSVLAVFGTAAGAVEAALAVQRQVASACAGSSEDSRLLFRIGIHLCDLLEKPDGTVYGNGVNVAARLQALALPGEIAVSAAAQGAIGHRLDIHFEDLGRHAVKNIAEPIHAFALRPGRPRLRLADFSFDPDSGALRGADGRVIPMSSDAGAVLRLLAARPGRPVTKKELLQALWPDRSVADDALARAVGDARDVLGAAGFDVLKTLPGQGYMLFAGAESAPAGPMAAPARLPAPPAHLFGRESDLAAVDALLSQHRLVTVVGAGGVGKTAVALATAHAQHTAFRDGVAWVELAPLDDAANLPSTIATALGLPFGGGTDALPGLLSALAPLQCVIVLDNAEHLIDAVAHLAVAIVRAARQVRLLATSQAPLKVESERVYRLGGLALPSPADTPSDTRRAPAIAMFIDHARAADARLEIADADLRAIASICARLDAMPLAIRLAASRMTMFGLKGLEARLAQRFSMLAGNHRETPARQQTLHAALDWSVGLLSASEARIFRMLGIFVGGFTLETAQAICADTPGSEWLVLDTVQALTERSLLQCDAGDPPRWRLPESAREYALEMLDAAGERSKVAHAHALALATAFERAEPMQAALGDADWLATWAPDLDNLRAALDWSTAHDASLAVRLVGSALALFSMLALSQELRRRARVLEAASEQVDRRAAGRYWFARAHLQMNFGDDVMHECAARAESIFRGLKDDAWLYQALCLRAMASSDSLDAVDALIHEIDAIERHDWPARWRLPRFLLGFSVAMKRRHHADALAAAERGLQLARSCGAMAWAGHFMNQIAVAQIGLGRYSDALRTCAEGLSEADIQSPGAIVVLTGTMANCLLKLGRNAEARQALMRLFELCRSIEWRSFEFFSHIYYALAFNERRFEAAARLLGYATAAQNRSWRGFDLAAYRSRHCAQLATWLEGDAIEVLIDQGTGLAPEEVCALTLQEVGACVGDES</sequence>
<dbReference type="CDD" id="cd00383">
    <property type="entry name" value="trans_reg_C"/>
    <property type="match status" value="1"/>
</dbReference>
<feature type="domain" description="OmpR/PhoB-type" evidence="4">
    <location>
        <begin position="179"/>
        <end position="276"/>
    </location>
</feature>
<dbReference type="InterPro" id="IPR011990">
    <property type="entry name" value="TPR-like_helical_dom_sf"/>
</dbReference>
<dbReference type="PANTHER" id="PTHR47691:SF3">
    <property type="entry name" value="HTH-TYPE TRANSCRIPTIONAL REGULATOR RV0890C-RELATED"/>
    <property type="match status" value="1"/>
</dbReference>
<dbReference type="PROSITE" id="PS51755">
    <property type="entry name" value="OMPR_PHOB"/>
    <property type="match status" value="1"/>
</dbReference>
<dbReference type="Pfam" id="PF00486">
    <property type="entry name" value="Trans_reg_C"/>
    <property type="match status" value="1"/>
</dbReference>